<evidence type="ECO:0000256" key="3">
    <source>
        <dbReference type="SAM" id="SignalP"/>
    </source>
</evidence>
<dbReference type="CDD" id="cd22191">
    <property type="entry name" value="DPBB_RlpA_EXP_N-like"/>
    <property type="match status" value="1"/>
</dbReference>
<feature type="signal peptide" evidence="3">
    <location>
        <begin position="1"/>
        <end position="19"/>
    </location>
</feature>
<dbReference type="PANTHER" id="PTHR31836:SF24">
    <property type="entry name" value="RLPA-LIKE PROTEIN DOUBLE-PSI BETA-BARREL DOMAIN-CONTAINING PROTEIN"/>
    <property type="match status" value="1"/>
</dbReference>
<evidence type="ECO:0000256" key="1">
    <source>
        <dbReference type="ARBA" id="ARBA00022729"/>
    </source>
</evidence>
<dbReference type="InterPro" id="IPR036908">
    <property type="entry name" value="RlpA-like_sf"/>
</dbReference>
<dbReference type="SUPFAM" id="SSF50685">
    <property type="entry name" value="Barwin-like endoglucanases"/>
    <property type="match status" value="1"/>
</dbReference>
<keyword evidence="6" id="KW-1185">Reference proteome</keyword>
<feature type="compositionally biased region" description="Low complexity" evidence="2">
    <location>
        <begin position="108"/>
        <end position="131"/>
    </location>
</feature>
<reference evidence="5 6" key="1">
    <citation type="journal article" date="2018" name="Evol. Lett.">
        <title>Horizontal gene cluster transfer increased hallucinogenic mushroom diversity.</title>
        <authorList>
            <person name="Reynolds H.T."/>
            <person name="Vijayakumar V."/>
            <person name="Gluck-Thaler E."/>
            <person name="Korotkin H.B."/>
            <person name="Matheny P.B."/>
            <person name="Slot J.C."/>
        </authorList>
    </citation>
    <scope>NUCLEOTIDE SEQUENCE [LARGE SCALE GENOMIC DNA]</scope>
    <source>
        <strain evidence="5 6">2629</strain>
    </source>
</reference>
<dbReference type="InterPro" id="IPR009009">
    <property type="entry name" value="RlpA-like_DPBB"/>
</dbReference>
<feature type="region of interest" description="Disordered" evidence="2">
    <location>
        <begin position="76"/>
        <end position="152"/>
    </location>
</feature>
<evidence type="ECO:0000259" key="4">
    <source>
        <dbReference type="PROSITE" id="PS50842"/>
    </source>
</evidence>
<dbReference type="InterPro" id="IPR051477">
    <property type="entry name" value="Expansin_CellWall"/>
</dbReference>
<feature type="compositionally biased region" description="Polar residues" evidence="2">
    <location>
        <begin position="76"/>
        <end position="89"/>
    </location>
</feature>
<gene>
    <name evidence="5" type="ORF">CVT24_007738</name>
</gene>
<feature type="compositionally biased region" description="Acidic residues" evidence="2">
    <location>
        <begin position="90"/>
        <end position="102"/>
    </location>
</feature>
<evidence type="ECO:0000313" key="5">
    <source>
        <dbReference type="EMBL" id="PPR03622.1"/>
    </source>
</evidence>
<name>A0A409YKR7_9AGAR</name>
<proteinExistence type="predicted"/>
<dbReference type="PANTHER" id="PTHR31836">
    <property type="match status" value="1"/>
</dbReference>
<dbReference type="InterPro" id="IPR007112">
    <property type="entry name" value="Expansin/allergen_DPBB_dom"/>
</dbReference>
<dbReference type="Gene3D" id="2.40.40.10">
    <property type="entry name" value="RlpA-like domain"/>
    <property type="match status" value="1"/>
</dbReference>
<comment type="caution">
    <text evidence="5">The sequence shown here is derived from an EMBL/GenBank/DDBJ whole genome shotgun (WGS) entry which is preliminary data.</text>
</comment>
<keyword evidence="1 3" id="KW-0732">Signal</keyword>
<sequence>MFPSIPVLSLLALSASVSALVAPRATPPKGWNTAALEPYDTYHDRYLALQCNLKHNTKFFDDCCHPLLAKQKLSSLPSQCTPKGSQTNLDDQDCDDDDDDDVPVAPVTSKAPAKSTPTATTKAKAPAKTTPAPAPKNPAPSPATPKPKVASSASAVNTGGFATFFYQNNNAGACGKVHSDNDMIAAIDADRYGDLGKKSSLCGKKVSLTNTKNGKSVTVTIADACPTCKNSNSIDLSVGAFKAIATLNEGMVPISWNFV</sequence>
<dbReference type="Proteomes" id="UP000284842">
    <property type="component" value="Unassembled WGS sequence"/>
</dbReference>
<protein>
    <recommendedName>
        <fullName evidence="4">Expansin-like EG45 domain-containing protein</fullName>
    </recommendedName>
</protein>
<evidence type="ECO:0000313" key="6">
    <source>
        <dbReference type="Proteomes" id="UP000284842"/>
    </source>
</evidence>
<dbReference type="STRING" id="181874.A0A409YKR7"/>
<dbReference type="OrthoDB" id="406505at2759"/>
<feature type="domain" description="Expansin-like EG45" evidence="4">
    <location>
        <begin position="163"/>
        <end position="259"/>
    </location>
</feature>
<dbReference type="InParanoid" id="A0A409YKR7"/>
<dbReference type="AlphaFoldDB" id="A0A409YKR7"/>
<feature type="compositionally biased region" description="Pro residues" evidence="2">
    <location>
        <begin position="132"/>
        <end position="145"/>
    </location>
</feature>
<dbReference type="Pfam" id="PF03330">
    <property type="entry name" value="DPBB_1"/>
    <property type="match status" value="1"/>
</dbReference>
<organism evidence="5 6">
    <name type="scientific">Panaeolus cyanescens</name>
    <dbReference type="NCBI Taxonomy" id="181874"/>
    <lineage>
        <taxon>Eukaryota</taxon>
        <taxon>Fungi</taxon>
        <taxon>Dikarya</taxon>
        <taxon>Basidiomycota</taxon>
        <taxon>Agaricomycotina</taxon>
        <taxon>Agaricomycetes</taxon>
        <taxon>Agaricomycetidae</taxon>
        <taxon>Agaricales</taxon>
        <taxon>Agaricineae</taxon>
        <taxon>Galeropsidaceae</taxon>
        <taxon>Panaeolus</taxon>
    </lineage>
</organism>
<dbReference type="EMBL" id="NHTK01001044">
    <property type="protein sequence ID" value="PPR03622.1"/>
    <property type="molecule type" value="Genomic_DNA"/>
</dbReference>
<dbReference type="PROSITE" id="PS50842">
    <property type="entry name" value="EXPANSIN_EG45"/>
    <property type="match status" value="1"/>
</dbReference>
<evidence type="ECO:0000256" key="2">
    <source>
        <dbReference type="SAM" id="MobiDB-lite"/>
    </source>
</evidence>
<accession>A0A409YKR7</accession>
<feature type="chain" id="PRO_5019364267" description="Expansin-like EG45 domain-containing protein" evidence="3">
    <location>
        <begin position="20"/>
        <end position="259"/>
    </location>
</feature>